<reference evidence="2" key="2">
    <citation type="journal article" date="2015" name="Data Brief">
        <title>Shoot transcriptome of the giant reed, Arundo donax.</title>
        <authorList>
            <person name="Barrero R.A."/>
            <person name="Guerrero F.D."/>
            <person name="Moolhuijzen P."/>
            <person name="Goolsby J.A."/>
            <person name="Tidwell J."/>
            <person name="Bellgard S.E."/>
            <person name="Bellgard M.I."/>
        </authorList>
    </citation>
    <scope>NUCLEOTIDE SEQUENCE</scope>
    <source>
        <tissue evidence="2">Shoot tissue taken approximately 20 cm above the soil surface</tissue>
    </source>
</reference>
<accession>A0A0A9AIM7</accession>
<feature type="compositionally biased region" description="Polar residues" evidence="1">
    <location>
        <begin position="25"/>
        <end position="34"/>
    </location>
</feature>
<protein>
    <submittedName>
        <fullName evidence="2">Uncharacterized protein</fullName>
    </submittedName>
</protein>
<sequence length="34" mass="3494">MPRARDTAATGARVHSPSACGLRSPTVQQISVGD</sequence>
<evidence type="ECO:0000256" key="1">
    <source>
        <dbReference type="SAM" id="MobiDB-lite"/>
    </source>
</evidence>
<name>A0A0A9AIM7_ARUDO</name>
<evidence type="ECO:0000313" key="2">
    <source>
        <dbReference type="EMBL" id="JAD48800.1"/>
    </source>
</evidence>
<dbReference type="EMBL" id="GBRH01249095">
    <property type="protein sequence ID" value="JAD48800.1"/>
    <property type="molecule type" value="Transcribed_RNA"/>
</dbReference>
<proteinExistence type="predicted"/>
<dbReference type="AlphaFoldDB" id="A0A0A9AIM7"/>
<organism evidence="2">
    <name type="scientific">Arundo donax</name>
    <name type="common">Giant reed</name>
    <name type="synonym">Donax arundinaceus</name>
    <dbReference type="NCBI Taxonomy" id="35708"/>
    <lineage>
        <taxon>Eukaryota</taxon>
        <taxon>Viridiplantae</taxon>
        <taxon>Streptophyta</taxon>
        <taxon>Embryophyta</taxon>
        <taxon>Tracheophyta</taxon>
        <taxon>Spermatophyta</taxon>
        <taxon>Magnoliopsida</taxon>
        <taxon>Liliopsida</taxon>
        <taxon>Poales</taxon>
        <taxon>Poaceae</taxon>
        <taxon>PACMAD clade</taxon>
        <taxon>Arundinoideae</taxon>
        <taxon>Arundineae</taxon>
        <taxon>Arundo</taxon>
    </lineage>
</organism>
<feature type="region of interest" description="Disordered" evidence="1">
    <location>
        <begin position="1"/>
        <end position="34"/>
    </location>
</feature>
<reference evidence="2" key="1">
    <citation type="submission" date="2014-09" db="EMBL/GenBank/DDBJ databases">
        <authorList>
            <person name="Magalhaes I.L.F."/>
            <person name="Oliveira U."/>
            <person name="Santos F.R."/>
            <person name="Vidigal T.H.D.A."/>
            <person name="Brescovit A.D."/>
            <person name="Santos A.J."/>
        </authorList>
    </citation>
    <scope>NUCLEOTIDE SEQUENCE</scope>
    <source>
        <tissue evidence="2">Shoot tissue taken approximately 20 cm above the soil surface</tissue>
    </source>
</reference>